<dbReference type="EMBL" id="VRKQ01000008">
    <property type="protein sequence ID" value="TXG39091.1"/>
    <property type="molecule type" value="Genomic_DNA"/>
</dbReference>
<accession>A0A5C7GME5</accession>
<dbReference type="Pfam" id="PF13499">
    <property type="entry name" value="EF-hand_7"/>
    <property type="match status" value="1"/>
</dbReference>
<dbReference type="SMART" id="SM00054">
    <property type="entry name" value="EFh"/>
    <property type="match status" value="2"/>
</dbReference>
<dbReference type="PROSITE" id="PS00018">
    <property type="entry name" value="EF_HAND_1"/>
    <property type="match status" value="2"/>
</dbReference>
<dbReference type="PROSITE" id="PS50222">
    <property type="entry name" value="EF_HAND_2"/>
    <property type="match status" value="2"/>
</dbReference>
<dbReference type="Proteomes" id="UP000321080">
    <property type="component" value="Unassembled WGS sequence"/>
</dbReference>
<dbReference type="OrthoDB" id="1453161at2"/>
<evidence type="ECO:0000313" key="4">
    <source>
        <dbReference type="Proteomes" id="UP000321080"/>
    </source>
</evidence>
<dbReference type="SUPFAM" id="SSF47473">
    <property type="entry name" value="EF-hand"/>
    <property type="match status" value="1"/>
</dbReference>
<dbReference type="InterPro" id="IPR002048">
    <property type="entry name" value="EF_hand_dom"/>
</dbReference>
<evidence type="ECO:0000313" key="3">
    <source>
        <dbReference type="EMBL" id="TXG39091.1"/>
    </source>
</evidence>
<protein>
    <submittedName>
        <fullName evidence="3">EF-hand domain-containing protein</fullName>
    </submittedName>
</protein>
<keyword evidence="4" id="KW-1185">Reference proteome</keyword>
<feature type="chain" id="PRO_5022933089" evidence="1">
    <location>
        <begin position="22"/>
        <end position="94"/>
    </location>
</feature>
<dbReference type="CDD" id="cd00051">
    <property type="entry name" value="EFh"/>
    <property type="match status" value="1"/>
</dbReference>
<proteinExistence type="predicted"/>
<dbReference type="AlphaFoldDB" id="A0A5C7GME5"/>
<dbReference type="GO" id="GO:0005509">
    <property type="term" value="F:calcium ion binding"/>
    <property type="evidence" value="ECO:0007669"/>
    <property type="project" value="InterPro"/>
</dbReference>
<dbReference type="InterPro" id="IPR011992">
    <property type="entry name" value="EF-hand-dom_pair"/>
</dbReference>
<gene>
    <name evidence="3" type="ORF">FUA22_04215</name>
</gene>
<evidence type="ECO:0000256" key="1">
    <source>
        <dbReference type="SAM" id="SignalP"/>
    </source>
</evidence>
<feature type="domain" description="EF-hand" evidence="2">
    <location>
        <begin position="24"/>
        <end position="59"/>
    </location>
</feature>
<reference evidence="3 4" key="1">
    <citation type="submission" date="2019-08" db="EMBL/GenBank/DDBJ databases">
        <title>Seonamhaeicola sediminis sp. nov., isolated from marine sediment.</title>
        <authorList>
            <person name="Cao W.R."/>
        </authorList>
    </citation>
    <scope>NUCLEOTIDE SEQUENCE [LARGE SCALE GENOMIC DNA]</scope>
    <source>
        <strain evidence="3 4">1505</strain>
    </source>
</reference>
<organism evidence="3 4">
    <name type="scientific">Seonamhaeicola maritimus</name>
    <dbReference type="NCBI Taxonomy" id="2591822"/>
    <lineage>
        <taxon>Bacteria</taxon>
        <taxon>Pseudomonadati</taxon>
        <taxon>Bacteroidota</taxon>
        <taxon>Flavobacteriia</taxon>
        <taxon>Flavobacteriales</taxon>
        <taxon>Flavobacteriaceae</taxon>
    </lineage>
</organism>
<feature type="signal peptide" evidence="1">
    <location>
        <begin position="1"/>
        <end position="21"/>
    </location>
</feature>
<feature type="domain" description="EF-hand" evidence="2">
    <location>
        <begin position="61"/>
        <end position="94"/>
    </location>
</feature>
<dbReference type="InterPro" id="IPR018247">
    <property type="entry name" value="EF_Hand_1_Ca_BS"/>
</dbReference>
<comment type="caution">
    <text evidence="3">The sequence shown here is derived from an EMBL/GenBank/DDBJ whole genome shotgun (WGS) entry which is preliminary data.</text>
</comment>
<dbReference type="Gene3D" id="1.10.238.10">
    <property type="entry name" value="EF-hand"/>
    <property type="match status" value="1"/>
</dbReference>
<name>A0A5C7GME5_9FLAO</name>
<sequence length="94" mass="10843">MKILKAALLVFGVLTFSQSYGQQDLEAKQKKQFAKVDKDSDGYVSLEEMKVRFADKKTKDGKPFNIEKMFQKKDVNGDGKLDRKEFFTKGKKKK</sequence>
<evidence type="ECO:0000259" key="2">
    <source>
        <dbReference type="PROSITE" id="PS50222"/>
    </source>
</evidence>
<keyword evidence="1" id="KW-0732">Signal</keyword>
<dbReference type="RefSeq" id="WP_147766570.1">
    <property type="nucleotide sequence ID" value="NZ_CANNCE010000003.1"/>
</dbReference>